<gene>
    <name evidence="4" type="ORF">EV356DRAFT_528257</name>
</gene>
<dbReference type="OrthoDB" id="263560at2759"/>
<dbReference type="InterPro" id="IPR019398">
    <property type="entry name" value="Pre-rRNA_process_TSR2"/>
</dbReference>
<dbReference type="PANTHER" id="PTHR21250">
    <property type="entry name" value="PRE-RRNA-PROCESSING PROTEIN TSR2 HOMOLOG"/>
    <property type="match status" value="1"/>
</dbReference>
<dbReference type="EMBL" id="ML991772">
    <property type="protein sequence ID" value="KAF2239683.1"/>
    <property type="molecule type" value="Genomic_DNA"/>
</dbReference>
<evidence type="ECO:0000313" key="4">
    <source>
        <dbReference type="EMBL" id="KAF2239683.1"/>
    </source>
</evidence>
<dbReference type="GO" id="GO:0006364">
    <property type="term" value="P:rRNA processing"/>
    <property type="evidence" value="ECO:0007669"/>
    <property type="project" value="UniProtKB-KW"/>
</dbReference>
<protein>
    <recommendedName>
        <fullName evidence="6">Pre-rRNA-processing protein-like protein TSR2</fullName>
    </recommendedName>
</protein>
<dbReference type="Proteomes" id="UP000800092">
    <property type="component" value="Unassembled WGS sequence"/>
</dbReference>
<evidence type="ECO:0000256" key="3">
    <source>
        <dbReference type="SAM" id="MobiDB-lite"/>
    </source>
</evidence>
<evidence type="ECO:0000256" key="2">
    <source>
        <dbReference type="ARBA" id="ARBA00022552"/>
    </source>
</evidence>
<keyword evidence="5" id="KW-1185">Reference proteome</keyword>
<evidence type="ECO:0000256" key="1">
    <source>
        <dbReference type="ARBA" id="ARBA00006524"/>
    </source>
</evidence>
<organism evidence="4 5">
    <name type="scientific">Viridothelium virens</name>
    <name type="common">Speckled blister lichen</name>
    <name type="synonym">Trypethelium virens</name>
    <dbReference type="NCBI Taxonomy" id="1048519"/>
    <lineage>
        <taxon>Eukaryota</taxon>
        <taxon>Fungi</taxon>
        <taxon>Dikarya</taxon>
        <taxon>Ascomycota</taxon>
        <taxon>Pezizomycotina</taxon>
        <taxon>Dothideomycetes</taxon>
        <taxon>Dothideomycetes incertae sedis</taxon>
        <taxon>Trypetheliales</taxon>
        <taxon>Trypetheliaceae</taxon>
        <taxon>Viridothelium</taxon>
    </lineage>
</organism>
<accession>A0A6A6HQ74</accession>
<feature type="compositionally biased region" description="Acidic residues" evidence="3">
    <location>
        <begin position="157"/>
        <end position="172"/>
    </location>
</feature>
<reference evidence="4" key="1">
    <citation type="journal article" date="2020" name="Stud. Mycol.">
        <title>101 Dothideomycetes genomes: a test case for predicting lifestyles and emergence of pathogens.</title>
        <authorList>
            <person name="Haridas S."/>
            <person name="Albert R."/>
            <person name="Binder M."/>
            <person name="Bloem J."/>
            <person name="Labutti K."/>
            <person name="Salamov A."/>
            <person name="Andreopoulos B."/>
            <person name="Baker S."/>
            <person name="Barry K."/>
            <person name="Bills G."/>
            <person name="Bluhm B."/>
            <person name="Cannon C."/>
            <person name="Castanera R."/>
            <person name="Culley D."/>
            <person name="Daum C."/>
            <person name="Ezra D."/>
            <person name="Gonzalez J."/>
            <person name="Henrissat B."/>
            <person name="Kuo A."/>
            <person name="Liang C."/>
            <person name="Lipzen A."/>
            <person name="Lutzoni F."/>
            <person name="Magnuson J."/>
            <person name="Mondo S."/>
            <person name="Nolan M."/>
            <person name="Ohm R."/>
            <person name="Pangilinan J."/>
            <person name="Park H.-J."/>
            <person name="Ramirez L."/>
            <person name="Alfaro M."/>
            <person name="Sun H."/>
            <person name="Tritt A."/>
            <person name="Yoshinaga Y."/>
            <person name="Zwiers L.-H."/>
            <person name="Turgeon B."/>
            <person name="Goodwin S."/>
            <person name="Spatafora J."/>
            <person name="Crous P."/>
            <person name="Grigoriev I."/>
        </authorList>
    </citation>
    <scope>NUCLEOTIDE SEQUENCE</scope>
    <source>
        <strain evidence="4">Tuck. ex Michener</strain>
    </source>
</reference>
<keyword evidence="2" id="KW-0698">rRNA processing</keyword>
<sequence>MATANSLGAPGSAQSNDVSSATLAADEVRTQLEAGIWYTLCLWPELVTAVSNQWGGPESAEKRDWLAGHISDLLIERPDTDAEDIETRLLEVLEDEFDARLETESEVAVARDILLLREDTLEGNFQRVQDLRARYERKGKSVGLSPGVEIVEHIHEDDGDEDWDGEDEDLEMSDAPALVPAREIKPKQEPEVDEDGFTKVVGKKKT</sequence>
<comment type="similarity">
    <text evidence="1">Belongs to the TSR2 family.</text>
</comment>
<feature type="region of interest" description="Disordered" evidence="3">
    <location>
        <begin position="156"/>
        <end position="206"/>
    </location>
</feature>
<dbReference type="AlphaFoldDB" id="A0A6A6HQ74"/>
<evidence type="ECO:0000313" key="5">
    <source>
        <dbReference type="Proteomes" id="UP000800092"/>
    </source>
</evidence>
<dbReference type="Pfam" id="PF10273">
    <property type="entry name" value="WGG"/>
    <property type="match status" value="1"/>
</dbReference>
<name>A0A6A6HQ74_VIRVR</name>
<proteinExistence type="inferred from homology"/>
<evidence type="ECO:0008006" key="6">
    <source>
        <dbReference type="Google" id="ProtNLM"/>
    </source>
</evidence>